<dbReference type="EMBL" id="SUVG01000003">
    <property type="protein sequence ID" value="MBE6421023.1"/>
    <property type="molecule type" value="Genomic_DNA"/>
</dbReference>
<evidence type="ECO:0000313" key="1">
    <source>
        <dbReference type="EMBL" id="MBE6421023.1"/>
    </source>
</evidence>
<dbReference type="InterPro" id="IPR007922">
    <property type="entry name" value="DciA-like"/>
</dbReference>
<dbReference type="AlphaFoldDB" id="A0A928DP85"/>
<dbReference type="Proteomes" id="UP000725649">
    <property type="component" value="Unassembled WGS sequence"/>
</dbReference>
<sequence length="108" mass="12824">MKLGQTPKKEWHCSGELNKDFTRLSKALNRLMILEHVWTLLVGDKGRFWELKGVQSGTLYVQVKMAVAKNELIARQRQLIREINKHFDSPWIKKIEINKPWTYDNKNF</sequence>
<comment type="caution">
    <text evidence="1">The sequence shown here is derived from an EMBL/GenBank/DDBJ whole genome shotgun (WGS) entry which is preliminary data.</text>
</comment>
<name>A0A928DP85_9BACT</name>
<dbReference type="Pfam" id="PF05258">
    <property type="entry name" value="DciA"/>
    <property type="match status" value="1"/>
</dbReference>
<reference evidence="1" key="1">
    <citation type="submission" date="2019-04" db="EMBL/GenBank/DDBJ databases">
        <title>Evolution of Biomass-Degrading Anaerobic Consortia Revealed by Metagenomics.</title>
        <authorList>
            <person name="Peng X."/>
        </authorList>
    </citation>
    <scope>NUCLEOTIDE SEQUENCE</scope>
    <source>
        <strain evidence="1">SIG66</strain>
    </source>
</reference>
<organism evidence="1 2">
    <name type="scientific">Candidatus Avelusimicrobium gallicola</name>
    <dbReference type="NCBI Taxonomy" id="2562704"/>
    <lineage>
        <taxon>Bacteria</taxon>
        <taxon>Pseudomonadati</taxon>
        <taxon>Elusimicrobiota</taxon>
        <taxon>Elusimicrobia</taxon>
        <taxon>Elusimicrobiales</taxon>
        <taxon>Elusimicrobiaceae</taxon>
        <taxon>Candidatus Avelusimicrobium</taxon>
    </lineage>
</organism>
<evidence type="ECO:0000313" key="2">
    <source>
        <dbReference type="Proteomes" id="UP000725649"/>
    </source>
</evidence>
<accession>A0A928DP85</accession>
<gene>
    <name evidence="1" type="ORF">E7027_02635</name>
</gene>
<protein>
    <submittedName>
        <fullName evidence="1">DUF721 domain-containing protein</fullName>
    </submittedName>
</protein>
<proteinExistence type="predicted"/>